<sequence>MARNADLGFEVYRGLQKPLVFKSLKGRYIYWGLACVVSGFLLAVILSVAINFLSGLLALVVITFGGLGCTAWQQRKGLHHKTRAKGAYLVPAQWRG</sequence>
<feature type="transmembrane region" description="Helical" evidence="1">
    <location>
        <begin position="56"/>
        <end position="73"/>
    </location>
</feature>
<dbReference type="KEGG" id="pko:PKOR_00585"/>
<proteinExistence type="predicted"/>
<gene>
    <name evidence="2" type="ORF">PKOR_00585</name>
</gene>
<protein>
    <submittedName>
        <fullName evidence="2">Plasmid transfer protein</fullName>
    </submittedName>
</protein>
<dbReference type="Pfam" id="PF13571">
    <property type="entry name" value="DUF4133"/>
    <property type="match status" value="1"/>
</dbReference>
<dbReference type="AlphaFoldDB" id="A0A0E3ZDV9"/>
<accession>A0A0E3ZDV9</accession>
<dbReference type="InterPro" id="IPR025407">
    <property type="entry name" value="DUF4133"/>
</dbReference>
<organism evidence="2 3">
    <name type="scientific">Pontibacter korlensis</name>
    <dbReference type="NCBI Taxonomy" id="400092"/>
    <lineage>
        <taxon>Bacteria</taxon>
        <taxon>Pseudomonadati</taxon>
        <taxon>Bacteroidota</taxon>
        <taxon>Cytophagia</taxon>
        <taxon>Cytophagales</taxon>
        <taxon>Hymenobacteraceae</taxon>
        <taxon>Pontibacter</taxon>
    </lineage>
</organism>
<reference evidence="2 3" key="1">
    <citation type="journal article" date="2015" name="Sci. Rep.">
        <title>Unraveling adaptation of Pontibacter korlensis to radiation and infertility in desert through complete genome and comparative transcriptomic analysis.</title>
        <authorList>
            <person name="Dai J."/>
            <person name="Dai W."/>
            <person name="Qiu C."/>
            <person name="Yang Z."/>
            <person name="Zhang Y."/>
            <person name="Zhou M."/>
            <person name="Zhang L."/>
            <person name="Fang C."/>
            <person name="Gao Q."/>
            <person name="Yang Q."/>
            <person name="Li X."/>
            <person name="Wang Z."/>
            <person name="Wang Z."/>
            <person name="Jia Z."/>
            <person name="Chen X."/>
        </authorList>
    </citation>
    <scope>NUCLEOTIDE SEQUENCE [LARGE SCALE GENOMIC DNA]</scope>
    <source>
        <strain evidence="2 3">X14-1T</strain>
    </source>
</reference>
<keyword evidence="1" id="KW-0812">Transmembrane</keyword>
<evidence type="ECO:0000256" key="1">
    <source>
        <dbReference type="SAM" id="Phobius"/>
    </source>
</evidence>
<keyword evidence="3" id="KW-1185">Reference proteome</keyword>
<feature type="transmembrane region" description="Helical" evidence="1">
    <location>
        <begin position="28"/>
        <end position="50"/>
    </location>
</feature>
<keyword evidence="1" id="KW-1133">Transmembrane helix</keyword>
<dbReference type="STRING" id="400092.PKOR_00585"/>
<dbReference type="RefSeq" id="WP_046308619.1">
    <property type="nucleotide sequence ID" value="NZ_CBCSCY010000011.1"/>
</dbReference>
<evidence type="ECO:0000313" key="3">
    <source>
        <dbReference type="Proteomes" id="UP000033109"/>
    </source>
</evidence>
<evidence type="ECO:0000313" key="2">
    <source>
        <dbReference type="EMBL" id="AKD01914.1"/>
    </source>
</evidence>
<dbReference type="HOGENOM" id="CLU_176887_0_0_10"/>
<dbReference type="Proteomes" id="UP000033109">
    <property type="component" value="Chromosome"/>
</dbReference>
<dbReference type="EMBL" id="CP009621">
    <property type="protein sequence ID" value="AKD01914.1"/>
    <property type="molecule type" value="Genomic_DNA"/>
</dbReference>
<dbReference type="PATRIC" id="fig|400092.3.peg.139"/>
<name>A0A0E3ZDV9_9BACT</name>
<dbReference type="OrthoDB" id="1048241at2"/>
<keyword evidence="1" id="KW-0472">Membrane</keyword>